<evidence type="ECO:0000313" key="1">
    <source>
        <dbReference type="EMBL" id="ENO16956.1"/>
    </source>
</evidence>
<evidence type="ECO:0000313" key="2">
    <source>
        <dbReference type="Proteomes" id="UP000013165"/>
    </source>
</evidence>
<dbReference type="HOGENOM" id="CLU_122345_1_0_6"/>
<organism evidence="1 2">
    <name type="scientific">Marinobacter nanhaiticus D15-8W</name>
    <dbReference type="NCBI Taxonomy" id="626887"/>
    <lineage>
        <taxon>Bacteria</taxon>
        <taxon>Pseudomonadati</taxon>
        <taxon>Pseudomonadota</taxon>
        <taxon>Gammaproteobacteria</taxon>
        <taxon>Pseudomonadales</taxon>
        <taxon>Marinobacteraceae</taxon>
        <taxon>Marinobacter</taxon>
    </lineage>
</organism>
<protein>
    <submittedName>
        <fullName evidence="1">Conjugal transfer protein</fullName>
    </submittedName>
</protein>
<reference evidence="1 2" key="1">
    <citation type="journal article" date="2013" name="Genome Announc.">
        <title>Genome Sequence of the Polycyclic Aromatic Hydrocarbon-Degrading Bacterium Strain Marinobacter nanhaiticus D15-8WT.</title>
        <authorList>
            <person name="Cui Z."/>
            <person name="Gao W."/>
            <person name="Li Q."/>
            <person name="Xu G."/>
            <person name="Zheng L."/>
        </authorList>
    </citation>
    <scope>NUCLEOTIDE SEQUENCE [LARGE SCALE GENOMIC DNA]</scope>
    <source>
        <strain evidence="1 2">D15-8W</strain>
    </source>
</reference>
<dbReference type="OrthoDB" id="573467at2"/>
<name>N6WZG6_9GAMM</name>
<sequence length="137" mass="14871">MSGINQQLLRDIGEIINQSNAVVFLTDDFAYLGKTDDIDNVLGHLISKGRLLPIGEGLLAKGRKNAITGNTMLSAAGGFDEVAKAGLNRLGVWWKPGTAEAAYISGGNQIPVRTIVRVKPGVNPRIAWDKFELRVEW</sequence>
<proteinExistence type="predicted"/>
<dbReference type="Proteomes" id="UP000013165">
    <property type="component" value="Unassembled WGS sequence"/>
</dbReference>
<dbReference type="AlphaFoldDB" id="N6WZG6"/>
<keyword evidence="2" id="KW-1185">Reference proteome</keyword>
<dbReference type="RefSeq" id="WP_004582729.1">
    <property type="nucleotide sequence ID" value="NZ_AP028878.1"/>
</dbReference>
<comment type="caution">
    <text evidence="1">The sequence shown here is derived from an EMBL/GenBank/DDBJ whole genome shotgun (WGS) entry which is preliminary data.</text>
</comment>
<dbReference type="eggNOG" id="ENOG50330M2">
    <property type="taxonomic scope" value="Bacteria"/>
</dbReference>
<accession>N6WZG6</accession>
<gene>
    <name evidence="1" type="ORF">J057_00914</name>
</gene>
<dbReference type="EMBL" id="APLQ01000007">
    <property type="protein sequence ID" value="ENO16956.1"/>
    <property type="molecule type" value="Genomic_DNA"/>
</dbReference>